<comment type="caution">
    <text evidence="2">The sequence shown here is derived from an EMBL/GenBank/DDBJ whole genome shotgun (WGS) entry which is preliminary data.</text>
</comment>
<evidence type="ECO:0000256" key="1">
    <source>
        <dbReference type="SAM" id="MobiDB-lite"/>
    </source>
</evidence>
<sequence>MPTVTGRRHRVLLVAALRDQAVADVADGADDALVLGAQLGPQPPDVDVDRTGTAEVVVAPDVGEELLAAEHPPGVLQQVLQQLELGVGEIQRLAVDRRRVAGVVDGHAARGDHLVAADRRGHQAQPRLELGRPGAGQHEVVEPPVGGQGGQPALRGDQQDRGVSAAGPDHPGQGAGRGEGRGGVDEDHVRQLGVQEDGRLERRQGDLVGQQGQ</sequence>
<feature type="region of interest" description="Disordered" evidence="1">
    <location>
        <begin position="114"/>
        <end position="213"/>
    </location>
</feature>
<protein>
    <submittedName>
        <fullName evidence="2">Uncharacterized protein</fullName>
    </submittedName>
</protein>
<feature type="compositionally biased region" description="Basic and acidic residues" evidence="1">
    <location>
        <begin position="178"/>
        <end position="205"/>
    </location>
</feature>
<organism evidence="2">
    <name type="scientific">bioreactor metagenome</name>
    <dbReference type="NCBI Taxonomy" id="1076179"/>
    <lineage>
        <taxon>unclassified sequences</taxon>
        <taxon>metagenomes</taxon>
        <taxon>ecological metagenomes</taxon>
    </lineage>
</organism>
<dbReference type="EMBL" id="VSSQ01006887">
    <property type="protein sequence ID" value="MPM34156.1"/>
    <property type="molecule type" value="Genomic_DNA"/>
</dbReference>
<dbReference type="AlphaFoldDB" id="A0A644Z006"/>
<evidence type="ECO:0000313" key="2">
    <source>
        <dbReference type="EMBL" id="MPM34156.1"/>
    </source>
</evidence>
<proteinExistence type="predicted"/>
<gene>
    <name evidence="2" type="ORF">SDC9_80738</name>
</gene>
<accession>A0A644Z006</accession>
<reference evidence="2" key="1">
    <citation type="submission" date="2019-08" db="EMBL/GenBank/DDBJ databases">
        <authorList>
            <person name="Kucharzyk K."/>
            <person name="Murdoch R.W."/>
            <person name="Higgins S."/>
            <person name="Loffler F."/>
        </authorList>
    </citation>
    <scope>NUCLEOTIDE SEQUENCE</scope>
</reference>
<name>A0A644Z006_9ZZZZ</name>